<evidence type="ECO:0000256" key="1">
    <source>
        <dbReference type="SAM" id="Phobius"/>
    </source>
</evidence>
<sequence length="196" mass="21703">MRKAKAANVKKLKKKEINFYERYYYDPEAEAKKKFFVTAIIPAAALLVVILGIFAFFKISDAIHNHQIKEIQEYLSSPQTTQSYNEAMELQQKRDDLAKVSGSMEGIISTVEGLPDMDTSVIGRINSALSGAKVISHTYDSGAGTFVIVTRTSTAAQMPGLVKRLKSVGCFSDVAYKGYEDSDSKYVATISCVMFR</sequence>
<dbReference type="EMBL" id="JAOSHN010000008">
    <property type="protein sequence ID" value="MCU7380079.1"/>
    <property type="molecule type" value="Genomic_DNA"/>
</dbReference>
<protein>
    <recommendedName>
        <fullName evidence="4">Fimbrial assembly protein (PilN)</fullName>
    </recommendedName>
</protein>
<name>A0A9J6QX56_9FIRM</name>
<dbReference type="RefSeq" id="WP_148396915.1">
    <property type="nucleotide sequence ID" value="NZ_JAJAGH010000012.1"/>
</dbReference>
<reference evidence="2" key="1">
    <citation type="submission" date="2022-09" db="EMBL/GenBank/DDBJ databases">
        <title>Culturomic study of gut microbiota in children with autism spectrum disorder.</title>
        <authorList>
            <person name="Efimov B.A."/>
            <person name="Chaplin A.V."/>
            <person name="Sokolova S.R."/>
            <person name="Pikina A.P."/>
            <person name="Korzhanova M."/>
            <person name="Belova V."/>
            <person name="Korostin D."/>
        </authorList>
    </citation>
    <scope>NUCLEOTIDE SEQUENCE</scope>
    <source>
        <strain evidence="2">ASD5510</strain>
    </source>
</reference>
<gene>
    <name evidence="2" type="ORF">OBO34_17205</name>
</gene>
<proteinExistence type="predicted"/>
<keyword evidence="1" id="KW-1133">Transmembrane helix</keyword>
<dbReference type="Proteomes" id="UP001065549">
    <property type="component" value="Unassembled WGS sequence"/>
</dbReference>
<keyword evidence="1" id="KW-0472">Membrane</keyword>
<evidence type="ECO:0000313" key="3">
    <source>
        <dbReference type="Proteomes" id="UP001065549"/>
    </source>
</evidence>
<feature type="transmembrane region" description="Helical" evidence="1">
    <location>
        <begin position="35"/>
        <end position="57"/>
    </location>
</feature>
<evidence type="ECO:0000313" key="2">
    <source>
        <dbReference type="EMBL" id="MCU7380079.1"/>
    </source>
</evidence>
<evidence type="ECO:0008006" key="4">
    <source>
        <dbReference type="Google" id="ProtNLM"/>
    </source>
</evidence>
<accession>A0A9J6QX56</accession>
<dbReference type="AlphaFoldDB" id="A0A9J6QX56"/>
<comment type="caution">
    <text evidence="2">The sequence shown here is derived from an EMBL/GenBank/DDBJ whole genome shotgun (WGS) entry which is preliminary data.</text>
</comment>
<keyword evidence="1" id="KW-0812">Transmembrane</keyword>
<keyword evidence="3" id="KW-1185">Reference proteome</keyword>
<organism evidence="2 3">
    <name type="scientific">Hominibacterium faecale</name>
    <dbReference type="NCBI Taxonomy" id="2839743"/>
    <lineage>
        <taxon>Bacteria</taxon>
        <taxon>Bacillati</taxon>
        <taxon>Bacillota</taxon>
        <taxon>Clostridia</taxon>
        <taxon>Peptostreptococcales</taxon>
        <taxon>Anaerovoracaceae</taxon>
        <taxon>Hominibacterium</taxon>
    </lineage>
</organism>